<dbReference type="EMBL" id="AP019781">
    <property type="protein sequence ID" value="BBL67122.1"/>
    <property type="molecule type" value="Genomic_DNA"/>
</dbReference>
<evidence type="ECO:0000256" key="1">
    <source>
        <dbReference type="SAM" id="MobiDB-lite"/>
    </source>
</evidence>
<proteinExistence type="predicted"/>
<protein>
    <submittedName>
        <fullName evidence="2">Uncharacterized protein</fullName>
    </submittedName>
</protein>
<reference evidence="2 3" key="1">
    <citation type="submission" date="2019-06" db="EMBL/GenBank/DDBJ databases">
        <title>Complete genome sequence of Methanoculleus chikugoensis strain MG62.</title>
        <authorList>
            <person name="Asakawa S."/>
            <person name="Dianou D."/>
        </authorList>
    </citation>
    <scope>NUCLEOTIDE SEQUENCE [LARGE SCALE GENOMIC DNA]</scope>
    <source>
        <strain evidence="2 3">MG62</strain>
    </source>
</reference>
<gene>
    <name evidence="2" type="ORF">MchiMG62_03030</name>
</gene>
<dbReference type="Proteomes" id="UP000824969">
    <property type="component" value="Chromosome"/>
</dbReference>
<keyword evidence="3" id="KW-1185">Reference proteome</keyword>
<name>A0ABN5XDS3_9EURY</name>
<feature type="region of interest" description="Disordered" evidence="1">
    <location>
        <begin position="1"/>
        <end position="27"/>
    </location>
</feature>
<accession>A0ABN5XDS3</accession>
<evidence type="ECO:0000313" key="2">
    <source>
        <dbReference type="EMBL" id="BBL67122.1"/>
    </source>
</evidence>
<feature type="compositionally biased region" description="Basic and acidic residues" evidence="1">
    <location>
        <begin position="10"/>
        <end position="20"/>
    </location>
</feature>
<evidence type="ECO:0000313" key="3">
    <source>
        <dbReference type="Proteomes" id="UP000824969"/>
    </source>
</evidence>
<organism evidence="2 3">
    <name type="scientific">Methanoculleus chikugoensis</name>
    <dbReference type="NCBI Taxonomy" id="118126"/>
    <lineage>
        <taxon>Archaea</taxon>
        <taxon>Methanobacteriati</taxon>
        <taxon>Methanobacteriota</taxon>
        <taxon>Stenosarchaea group</taxon>
        <taxon>Methanomicrobia</taxon>
        <taxon>Methanomicrobiales</taxon>
        <taxon>Methanomicrobiaceae</taxon>
        <taxon>Methanoculleus</taxon>
    </lineage>
</organism>
<sequence length="71" mass="7646">MGLVLSTEPTEARSRSKNGEVEGGDVEGEVVAEERLCGQERNYAGIGAVLRRHRNAMYQSTNVTPRSASPA</sequence>